<gene>
    <name evidence="1" type="ORF">SETIT_3G400900v2</name>
</gene>
<dbReference type="AlphaFoldDB" id="A0A368QP78"/>
<dbReference type="EMBL" id="CM003530">
    <property type="protein sequence ID" value="RCV19624.1"/>
    <property type="molecule type" value="Genomic_DNA"/>
</dbReference>
<proteinExistence type="predicted"/>
<reference evidence="1" key="2">
    <citation type="submission" date="2015-07" db="EMBL/GenBank/DDBJ databases">
        <authorList>
            <person name="Noorani M."/>
        </authorList>
    </citation>
    <scope>NUCLEOTIDE SEQUENCE</scope>
    <source>
        <strain evidence="1">Yugu1</strain>
    </source>
</reference>
<reference evidence="1" key="1">
    <citation type="journal article" date="2012" name="Nat. Biotechnol.">
        <title>Reference genome sequence of the model plant Setaria.</title>
        <authorList>
            <person name="Bennetzen J.L."/>
            <person name="Schmutz J."/>
            <person name="Wang H."/>
            <person name="Percifield R."/>
            <person name="Hawkins J."/>
            <person name="Pontaroli A.C."/>
            <person name="Estep M."/>
            <person name="Feng L."/>
            <person name="Vaughn J.N."/>
            <person name="Grimwood J."/>
            <person name="Jenkins J."/>
            <person name="Barry K."/>
            <person name="Lindquist E."/>
            <person name="Hellsten U."/>
            <person name="Deshpande S."/>
            <person name="Wang X."/>
            <person name="Wu X."/>
            <person name="Mitros T."/>
            <person name="Triplett J."/>
            <person name="Yang X."/>
            <person name="Ye C.Y."/>
            <person name="Mauro-Herrera M."/>
            <person name="Wang L."/>
            <person name="Li P."/>
            <person name="Sharma M."/>
            <person name="Sharma R."/>
            <person name="Ronald P.C."/>
            <person name="Panaud O."/>
            <person name="Kellogg E.A."/>
            <person name="Brutnell T.P."/>
            <person name="Doust A.N."/>
            <person name="Tuskan G.A."/>
            <person name="Rokhsar D."/>
            <person name="Devos K.M."/>
        </authorList>
    </citation>
    <scope>NUCLEOTIDE SEQUENCE [LARGE SCALE GENOMIC DNA]</scope>
    <source>
        <strain evidence="1">Yugu1</strain>
    </source>
</reference>
<sequence length="53" mass="5938">MALRSLARGTSVCALRCRSGAGMPSRFLATIRNLQVRPSRLRNNSRKRDSLHV</sequence>
<evidence type="ECO:0000313" key="1">
    <source>
        <dbReference type="EMBL" id="RCV19624.1"/>
    </source>
</evidence>
<organism evidence="1">
    <name type="scientific">Setaria italica</name>
    <name type="common">Foxtail millet</name>
    <name type="synonym">Panicum italicum</name>
    <dbReference type="NCBI Taxonomy" id="4555"/>
    <lineage>
        <taxon>Eukaryota</taxon>
        <taxon>Viridiplantae</taxon>
        <taxon>Streptophyta</taxon>
        <taxon>Embryophyta</taxon>
        <taxon>Tracheophyta</taxon>
        <taxon>Spermatophyta</taxon>
        <taxon>Magnoliopsida</taxon>
        <taxon>Liliopsida</taxon>
        <taxon>Poales</taxon>
        <taxon>Poaceae</taxon>
        <taxon>PACMAD clade</taxon>
        <taxon>Panicoideae</taxon>
        <taxon>Panicodae</taxon>
        <taxon>Paniceae</taxon>
        <taxon>Cenchrinae</taxon>
        <taxon>Setaria</taxon>
    </lineage>
</organism>
<name>A0A368QP78_SETIT</name>
<protein>
    <submittedName>
        <fullName evidence="1">Uncharacterized protein</fullName>
    </submittedName>
</protein>
<dbReference type="OrthoDB" id="716802at2759"/>
<accession>A0A368QP78</accession>